<sequence>MERGVEELGTRFTVPSDGEDKYKVAQNFDVFIFLVGSRIYSIESLDVLVLRKLCLEEVYADNQMIESLVAMCPLIEYLTVDTSKGRTSLLKIDIGTLIKEVNEAYLPFAWKQTLLAISGLQLIFSYKQQLTHGETPSCCQSLPISCLQNCLKAVMRLPTFAFGDRVSFEDKRFMKQNIV</sequence>
<name>A0ACC0YQ40_9ROSI</name>
<evidence type="ECO:0000313" key="2">
    <source>
        <dbReference type="Proteomes" id="UP001163603"/>
    </source>
</evidence>
<comment type="caution">
    <text evidence="1">The sequence shown here is derived from an EMBL/GenBank/DDBJ whole genome shotgun (WGS) entry which is preliminary data.</text>
</comment>
<protein>
    <submittedName>
        <fullName evidence="1">Uncharacterized protein</fullName>
    </submittedName>
</protein>
<organism evidence="1 2">
    <name type="scientific">Pistacia integerrima</name>
    <dbReference type="NCBI Taxonomy" id="434235"/>
    <lineage>
        <taxon>Eukaryota</taxon>
        <taxon>Viridiplantae</taxon>
        <taxon>Streptophyta</taxon>
        <taxon>Embryophyta</taxon>
        <taxon>Tracheophyta</taxon>
        <taxon>Spermatophyta</taxon>
        <taxon>Magnoliopsida</taxon>
        <taxon>eudicotyledons</taxon>
        <taxon>Gunneridae</taxon>
        <taxon>Pentapetalae</taxon>
        <taxon>rosids</taxon>
        <taxon>malvids</taxon>
        <taxon>Sapindales</taxon>
        <taxon>Anacardiaceae</taxon>
        <taxon>Pistacia</taxon>
    </lineage>
</organism>
<gene>
    <name evidence="1" type="ORF">Pint_28420</name>
</gene>
<accession>A0ACC0YQ40</accession>
<reference evidence="2" key="1">
    <citation type="journal article" date="2023" name="G3 (Bethesda)">
        <title>Genome assembly and association tests identify interacting loci associated with vigor, precocity, and sex in interspecific pistachio rootstocks.</title>
        <authorList>
            <person name="Palmer W."/>
            <person name="Jacygrad E."/>
            <person name="Sagayaradj S."/>
            <person name="Cavanaugh K."/>
            <person name="Han R."/>
            <person name="Bertier L."/>
            <person name="Beede B."/>
            <person name="Kafkas S."/>
            <person name="Golino D."/>
            <person name="Preece J."/>
            <person name="Michelmore R."/>
        </authorList>
    </citation>
    <scope>NUCLEOTIDE SEQUENCE [LARGE SCALE GENOMIC DNA]</scope>
</reference>
<keyword evidence="2" id="KW-1185">Reference proteome</keyword>
<dbReference type="Proteomes" id="UP001163603">
    <property type="component" value="Chromosome 5"/>
</dbReference>
<evidence type="ECO:0000313" key="1">
    <source>
        <dbReference type="EMBL" id="KAJ0039618.1"/>
    </source>
</evidence>
<dbReference type="EMBL" id="CM047740">
    <property type="protein sequence ID" value="KAJ0039618.1"/>
    <property type="molecule type" value="Genomic_DNA"/>
</dbReference>
<proteinExistence type="predicted"/>